<dbReference type="Gene3D" id="3.60.21.10">
    <property type="match status" value="2"/>
</dbReference>
<feature type="domain" description="Purple acid phosphatase C-terminal" evidence="7">
    <location>
        <begin position="314"/>
        <end position="353"/>
    </location>
</feature>
<evidence type="ECO:0000313" key="8">
    <source>
        <dbReference type="EMBL" id="GMH08034.1"/>
    </source>
</evidence>
<dbReference type="InterPro" id="IPR039331">
    <property type="entry name" value="PAPs-like"/>
</dbReference>
<gene>
    <name evidence="8" type="ORF">Nepgr_009874</name>
</gene>
<dbReference type="AlphaFoldDB" id="A0AAD3SC30"/>
<dbReference type="GO" id="GO:0003993">
    <property type="term" value="F:acid phosphatase activity"/>
    <property type="evidence" value="ECO:0007669"/>
    <property type="project" value="UniProtKB-EC"/>
</dbReference>
<dbReference type="EMBL" id="BSYO01000008">
    <property type="protein sequence ID" value="GMH08034.1"/>
    <property type="molecule type" value="Genomic_DNA"/>
</dbReference>
<dbReference type="InterPro" id="IPR004843">
    <property type="entry name" value="Calcineurin-like_PHP"/>
</dbReference>
<comment type="caution">
    <text evidence="8">The sequence shown here is derived from an EMBL/GenBank/DDBJ whole genome shotgun (WGS) entry which is preliminary data.</text>
</comment>
<organism evidence="8 9">
    <name type="scientific">Nepenthes gracilis</name>
    <name type="common">Slender pitcher plant</name>
    <dbReference type="NCBI Taxonomy" id="150966"/>
    <lineage>
        <taxon>Eukaryota</taxon>
        <taxon>Viridiplantae</taxon>
        <taxon>Streptophyta</taxon>
        <taxon>Embryophyta</taxon>
        <taxon>Tracheophyta</taxon>
        <taxon>Spermatophyta</taxon>
        <taxon>Magnoliopsida</taxon>
        <taxon>eudicotyledons</taxon>
        <taxon>Gunneridae</taxon>
        <taxon>Pentapetalae</taxon>
        <taxon>Caryophyllales</taxon>
        <taxon>Nepenthaceae</taxon>
        <taxon>Nepenthes</taxon>
    </lineage>
</organism>
<evidence type="ECO:0000256" key="4">
    <source>
        <dbReference type="ARBA" id="ARBA00022729"/>
    </source>
</evidence>
<dbReference type="InterPro" id="IPR029052">
    <property type="entry name" value="Metallo-depent_PP-like"/>
</dbReference>
<name>A0AAD3SC30_NEPGR</name>
<sequence length="394" mass="44753">MPASGPSSYSERIAIVGDLGVTYNMSSTIRHLMINKPDLVLVIYAAPGVQNSNDGGGIHFLMLGAYIAYEKSSDQYKWLERDLAKADRKVTPWLAATWHPPWYSTYRAHYGEVECVRVAMEELLYSYGVDIVFNGNFVVFPSLWECKEFVPIHEHLIAPAVNKKSPSFLVHVGAKNAEDDGGIHFLMLGAYIAYEKSSDQYKWLERDLAKADRKVTPWLAATWHPPWYSTYRAHYGEVECMRVAMEELLYSYGVDIVFNGNVHIFVGDGGNREKMAIPHADDPGNCPDPLTIPDPYIDQFCAFNFTSGPGAGKFCWDRQPDYSALRETSFGHGILKVKNETHALWTWHRNQDMYNTAGDEIYIVRQPECCPVSRNQLLQNEWHLSYFLLNDGEG</sequence>
<dbReference type="InterPro" id="IPR025733">
    <property type="entry name" value="PAPs_C"/>
</dbReference>
<keyword evidence="9" id="KW-1185">Reference proteome</keyword>
<feature type="domain" description="Calcineurin-like phosphoesterase" evidence="6">
    <location>
        <begin position="191"/>
        <end position="264"/>
    </location>
</feature>
<accession>A0AAD3SC30</accession>
<dbReference type="Proteomes" id="UP001279734">
    <property type="component" value="Unassembled WGS sequence"/>
</dbReference>
<comment type="catalytic activity">
    <reaction evidence="1">
        <text>a phosphate monoester + H2O = an alcohol + phosphate</text>
        <dbReference type="Rhea" id="RHEA:15017"/>
        <dbReference type="ChEBI" id="CHEBI:15377"/>
        <dbReference type="ChEBI" id="CHEBI:30879"/>
        <dbReference type="ChEBI" id="CHEBI:43474"/>
        <dbReference type="ChEBI" id="CHEBI:67140"/>
        <dbReference type="EC" id="3.1.3.2"/>
    </reaction>
</comment>
<dbReference type="PANTHER" id="PTHR22953:SF15">
    <property type="entry name" value="PURPLE ACID PHOSPHATASE 13"/>
    <property type="match status" value="1"/>
</dbReference>
<dbReference type="EC" id="3.1.3.2" evidence="3"/>
<dbReference type="SUPFAM" id="SSF56300">
    <property type="entry name" value="Metallo-dependent phosphatases"/>
    <property type="match status" value="2"/>
</dbReference>
<dbReference type="Pfam" id="PF14008">
    <property type="entry name" value="Metallophos_C"/>
    <property type="match status" value="1"/>
</dbReference>
<evidence type="ECO:0000256" key="3">
    <source>
        <dbReference type="ARBA" id="ARBA00012646"/>
    </source>
</evidence>
<reference evidence="8" key="1">
    <citation type="submission" date="2023-05" db="EMBL/GenBank/DDBJ databases">
        <title>Nepenthes gracilis genome sequencing.</title>
        <authorList>
            <person name="Fukushima K."/>
        </authorList>
    </citation>
    <scope>NUCLEOTIDE SEQUENCE</scope>
    <source>
        <strain evidence="8">SING2019-196</strain>
    </source>
</reference>
<evidence type="ECO:0000259" key="7">
    <source>
        <dbReference type="Pfam" id="PF14008"/>
    </source>
</evidence>
<evidence type="ECO:0000259" key="6">
    <source>
        <dbReference type="Pfam" id="PF00149"/>
    </source>
</evidence>
<dbReference type="CDD" id="cd00839">
    <property type="entry name" value="MPP_PAPs"/>
    <property type="match status" value="1"/>
</dbReference>
<protein>
    <recommendedName>
        <fullName evidence="3">acid phosphatase</fullName>
        <ecNumber evidence="3">3.1.3.2</ecNumber>
    </recommendedName>
</protein>
<dbReference type="PANTHER" id="PTHR22953">
    <property type="entry name" value="ACID PHOSPHATASE RELATED"/>
    <property type="match status" value="1"/>
</dbReference>
<evidence type="ECO:0000313" key="9">
    <source>
        <dbReference type="Proteomes" id="UP001279734"/>
    </source>
</evidence>
<keyword evidence="5" id="KW-0325">Glycoprotein</keyword>
<evidence type="ECO:0000256" key="2">
    <source>
        <dbReference type="ARBA" id="ARBA00001947"/>
    </source>
</evidence>
<comment type="cofactor">
    <cofactor evidence="2">
        <name>Zn(2+)</name>
        <dbReference type="ChEBI" id="CHEBI:29105"/>
    </cofactor>
</comment>
<dbReference type="InterPro" id="IPR041792">
    <property type="entry name" value="MPP_PAP"/>
</dbReference>
<keyword evidence="4" id="KW-0732">Signal</keyword>
<evidence type="ECO:0000256" key="5">
    <source>
        <dbReference type="ARBA" id="ARBA00023180"/>
    </source>
</evidence>
<dbReference type="Pfam" id="PF00149">
    <property type="entry name" value="Metallophos"/>
    <property type="match status" value="1"/>
</dbReference>
<evidence type="ECO:0000256" key="1">
    <source>
        <dbReference type="ARBA" id="ARBA00000032"/>
    </source>
</evidence>
<proteinExistence type="predicted"/>